<dbReference type="EMBL" id="UINC01193374">
    <property type="protein sequence ID" value="SVE08968.1"/>
    <property type="molecule type" value="Genomic_DNA"/>
</dbReference>
<dbReference type="InterPro" id="IPR017850">
    <property type="entry name" value="Alkaline_phosphatase_core_sf"/>
</dbReference>
<sequence length="64" mass="6792">MKSCRVFLCAIAYTLLLGDLLTTVDAAGSPNILILLGDDIDKTSLGPWGGQAHTPHIDRLARDG</sequence>
<protein>
    <recommendedName>
        <fullName evidence="2">Sulfatase N-terminal domain-containing protein</fullName>
    </recommendedName>
</protein>
<gene>
    <name evidence="1" type="ORF">METZ01_LOCUS461822</name>
</gene>
<dbReference type="Gene3D" id="3.40.720.10">
    <property type="entry name" value="Alkaline Phosphatase, subunit A"/>
    <property type="match status" value="1"/>
</dbReference>
<proteinExistence type="predicted"/>
<accession>A0A383APB8</accession>
<dbReference type="SUPFAM" id="SSF53649">
    <property type="entry name" value="Alkaline phosphatase-like"/>
    <property type="match status" value="1"/>
</dbReference>
<feature type="non-terminal residue" evidence="1">
    <location>
        <position position="64"/>
    </location>
</feature>
<dbReference type="AlphaFoldDB" id="A0A383APB8"/>
<organism evidence="1">
    <name type="scientific">marine metagenome</name>
    <dbReference type="NCBI Taxonomy" id="408172"/>
    <lineage>
        <taxon>unclassified sequences</taxon>
        <taxon>metagenomes</taxon>
        <taxon>ecological metagenomes</taxon>
    </lineage>
</organism>
<reference evidence="1" key="1">
    <citation type="submission" date="2018-05" db="EMBL/GenBank/DDBJ databases">
        <authorList>
            <person name="Lanie J.A."/>
            <person name="Ng W.-L."/>
            <person name="Kazmierczak K.M."/>
            <person name="Andrzejewski T.M."/>
            <person name="Davidsen T.M."/>
            <person name="Wayne K.J."/>
            <person name="Tettelin H."/>
            <person name="Glass J.I."/>
            <person name="Rusch D."/>
            <person name="Podicherti R."/>
            <person name="Tsui H.-C.T."/>
            <person name="Winkler M.E."/>
        </authorList>
    </citation>
    <scope>NUCLEOTIDE SEQUENCE</scope>
</reference>
<evidence type="ECO:0000313" key="1">
    <source>
        <dbReference type="EMBL" id="SVE08968.1"/>
    </source>
</evidence>
<name>A0A383APB8_9ZZZZ</name>
<evidence type="ECO:0008006" key="2">
    <source>
        <dbReference type="Google" id="ProtNLM"/>
    </source>
</evidence>